<evidence type="ECO:0000313" key="2">
    <source>
        <dbReference type="Proteomes" id="UP000193136"/>
    </source>
</evidence>
<dbReference type="AlphaFoldDB" id="A0A1X0XXR2"/>
<dbReference type="RefSeq" id="WP_085011211.1">
    <property type="nucleotide sequence ID" value="NZ_NAAD01000017.1"/>
</dbReference>
<keyword evidence="2" id="KW-1185">Reference proteome</keyword>
<protein>
    <submittedName>
        <fullName evidence="1">Uncharacterized protein</fullName>
    </submittedName>
</protein>
<dbReference type="Proteomes" id="UP000193136">
    <property type="component" value="Unassembled WGS sequence"/>
</dbReference>
<dbReference type="OrthoDB" id="5391741at2"/>
<dbReference type="STRING" id="1969733.B5V00_12840"/>
<dbReference type="EMBL" id="NAAD01000017">
    <property type="protein sequence ID" value="ORJ57655.1"/>
    <property type="molecule type" value="Genomic_DNA"/>
</dbReference>
<gene>
    <name evidence="1" type="ORF">B5V00_12840</name>
</gene>
<accession>A0A1X0XXR2</accession>
<sequence>MVRIVEKDIQVAFPRGHHLHALCCQVPNLLERTDFAFRIREPEHQWRQVRTILELVAEGRGNLKKLHFLLLPELILPAEQIFAALELIERRFRPNTITIIGLEHISLARFRDLLCRYRADNREILAAVDRDLDAGEVEQVPVNSCLIACKEQDGRLRVFFEAKSHPFGGEEHFDARHDLYRGKVFPLFRCHPTCFNFMALICLDYVYRDLYQSNISVIIERANKLFFETRQRLDLLAVIECNPKPEHQAFRDVVNGFYGEYLEYTPGVRDAITLFCNSAAGTRCEGIPSGEDGFGHSSVIIHESHKLEQVQLGEFATDDFDGLPVCRLRFGSAPRLYFFNLPVFHELDPRTTRVPLKIHSIFRPTRDGGWTRMSSEELVGRVAGSGGNIL</sequence>
<organism evidence="1 2">
    <name type="scientific">Geothermobacter hydrogeniphilus</name>
    <dbReference type="NCBI Taxonomy" id="1969733"/>
    <lineage>
        <taxon>Bacteria</taxon>
        <taxon>Pseudomonadati</taxon>
        <taxon>Thermodesulfobacteriota</taxon>
        <taxon>Desulfuromonadia</taxon>
        <taxon>Desulfuromonadales</taxon>
        <taxon>Geothermobacteraceae</taxon>
        <taxon>Geothermobacter</taxon>
    </lineage>
</organism>
<comment type="caution">
    <text evidence="1">The sequence shown here is derived from an EMBL/GenBank/DDBJ whole genome shotgun (WGS) entry which is preliminary data.</text>
</comment>
<reference evidence="1 2" key="1">
    <citation type="submission" date="2017-03" db="EMBL/GenBank/DDBJ databases">
        <title>Genome sequence of Geothermobacter sp. EPR-M, Deep-Sea Iron Reducer.</title>
        <authorList>
            <person name="Tully B."/>
            <person name="Savalia P."/>
            <person name="Abuyen K."/>
            <person name="Baughan C."/>
            <person name="Romero E."/>
            <person name="Ronkowski C."/>
            <person name="Torres B."/>
            <person name="Tremblay J."/>
            <person name="Trujillo A."/>
            <person name="Tyler M."/>
            <person name="Perez-Rodriguez I."/>
            <person name="Amend J."/>
        </authorList>
    </citation>
    <scope>NUCLEOTIDE SEQUENCE [LARGE SCALE GENOMIC DNA]</scope>
    <source>
        <strain evidence="1 2">EPR-M</strain>
    </source>
</reference>
<name>A0A1X0XXR2_9BACT</name>
<evidence type="ECO:0000313" key="1">
    <source>
        <dbReference type="EMBL" id="ORJ57655.1"/>
    </source>
</evidence>
<proteinExistence type="predicted"/>